<dbReference type="Pfam" id="PF00400">
    <property type="entry name" value="WD40"/>
    <property type="match status" value="4"/>
</dbReference>
<comment type="subcellular location">
    <subcellularLocation>
        <location evidence="1">Cytoplasmic vesicle membrane</location>
    </subcellularLocation>
</comment>
<dbReference type="SUPFAM" id="SSF50978">
    <property type="entry name" value="WD40 repeat-like"/>
    <property type="match status" value="1"/>
</dbReference>
<dbReference type="PRINTS" id="PR00320">
    <property type="entry name" value="GPROTEINBRPT"/>
</dbReference>
<sequence length="233" mass="26775">MPPSTQSGTKMTKKRLEKPWTLVVENTESEVLGLSFHRKRPWLLLGLGNGVIQLWDYYMRSIIHCYEDHGNTAAVRSVNFHHHQPFFASGGDDCKIKIWSYEHGRCLFSLLGHLDHIRTVQFHHELPWIVSASKDRTARIWNWQSKTSIFVCSGHEDSVTSAFLHPNKDLLMSTSLDNNVRIWDISYLTPRKTGSHGLMLSYTFRGHDGMNWASFHPTLPLIISAGNDHMIHT</sequence>
<keyword evidence="3" id="KW-0677">Repeat</keyword>
<comment type="caution">
    <text evidence="6">The sequence shown here is derived from an EMBL/GenBank/DDBJ whole genome shotgun (WGS) entry which is preliminary data.</text>
</comment>
<dbReference type="InterPro" id="IPR036322">
    <property type="entry name" value="WD40_repeat_dom_sf"/>
</dbReference>
<dbReference type="SMART" id="SM00320">
    <property type="entry name" value="WD40"/>
    <property type="match status" value="5"/>
</dbReference>
<dbReference type="EMBL" id="JBJUIK010000011">
    <property type="protein sequence ID" value="KAL3514717.1"/>
    <property type="molecule type" value="Genomic_DNA"/>
</dbReference>
<name>A0ABD2Z8N5_9GENT</name>
<evidence type="ECO:0008006" key="8">
    <source>
        <dbReference type="Google" id="ProtNLM"/>
    </source>
</evidence>
<feature type="repeat" description="WD" evidence="5">
    <location>
        <begin position="110"/>
        <end position="151"/>
    </location>
</feature>
<dbReference type="InterPro" id="IPR050844">
    <property type="entry name" value="Coatomer_complex_subunit"/>
</dbReference>
<evidence type="ECO:0000256" key="4">
    <source>
        <dbReference type="ARBA" id="ARBA00023329"/>
    </source>
</evidence>
<evidence type="ECO:0000256" key="1">
    <source>
        <dbReference type="ARBA" id="ARBA00004156"/>
    </source>
</evidence>
<dbReference type="PANTHER" id="PTHR19876">
    <property type="entry name" value="COATOMER"/>
    <property type="match status" value="1"/>
</dbReference>
<accession>A0ABD2Z8N5</accession>
<dbReference type="PANTHER" id="PTHR19876:SF1">
    <property type="entry name" value="COATOMER SUBUNIT ALPHA"/>
    <property type="match status" value="1"/>
</dbReference>
<protein>
    <recommendedName>
        <fullName evidence="8">Coatomer alpha subunit</fullName>
    </recommendedName>
</protein>
<dbReference type="Gene3D" id="2.130.10.10">
    <property type="entry name" value="YVTN repeat-like/Quinoprotein amine dehydrogenase"/>
    <property type="match status" value="1"/>
</dbReference>
<dbReference type="InterPro" id="IPR019775">
    <property type="entry name" value="WD40_repeat_CS"/>
</dbReference>
<reference evidence="6 7" key="1">
    <citation type="submission" date="2024-11" db="EMBL/GenBank/DDBJ databases">
        <title>A near-complete genome assembly of Cinchona calisaya.</title>
        <authorList>
            <person name="Lian D.C."/>
            <person name="Zhao X.W."/>
            <person name="Wei L."/>
        </authorList>
    </citation>
    <scope>NUCLEOTIDE SEQUENCE [LARGE SCALE GENOMIC DNA]</scope>
    <source>
        <tissue evidence="6">Nenye</tissue>
    </source>
</reference>
<dbReference type="InterPro" id="IPR020472">
    <property type="entry name" value="WD40_PAC1"/>
</dbReference>
<proteinExistence type="predicted"/>
<dbReference type="CDD" id="cd00200">
    <property type="entry name" value="WD40"/>
    <property type="match status" value="1"/>
</dbReference>
<organism evidence="6 7">
    <name type="scientific">Cinchona calisaya</name>
    <dbReference type="NCBI Taxonomy" id="153742"/>
    <lineage>
        <taxon>Eukaryota</taxon>
        <taxon>Viridiplantae</taxon>
        <taxon>Streptophyta</taxon>
        <taxon>Embryophyta</taxon>
        <taxon>Tracheophyta</taxon>
        <taxon>Spermatophyta</taxon>
        <taxon>Magnoliopsida</taxon>
        <taxon>eudicotyledons</taxon>
        <taxon>Gunneridae</taxon>
        <taxon>Pentapetalae</taxon>
        <taxon>asterids</taxon>
        <taxon>lamiids</taxon>
        <taxon>Gentianales</taxon>
        <taxon>Rubiaceae</taxon>
        <taxon>Cinchonoideae</taxon>
        <taxon>Cinchoneae</taxon>
        <taxon>Cinchona</taxon>
    </lineage>
</organism>
<feature type="repeat" description="WD" evidence="5">
    <location>
        <begin position="68"/>
        <end position="109"/>
    </location>
</feature>
<gene>
    <name evidence="6" type="ORF">ACH5RR_027434</name>
</gene>
<keyword evidence="2 5" id="KW-0853">WD repeat</keyword>
<keyword evidence="4" id="KW-0968">Cytoplasmic vesicle</keyword>
<dbReference type="Proteomes" id="UP001630127">
    <property type="component" value="Unassembled WGS sequence"/>
</dbReference>
<evidence type="ECO:0000313" key="6">
    <source>
        <dbReference type="EMBL" id="KAL3514717.1"/>
    </source>
</evidence>
<dbReference type="GO" id="GO:0030659">
    <property type="term" value="C:cytoplasmic vesicle membrane"/>
    <property type="evidence" value="ECO:0007669"/>
    <property type="project" value="UniProtKB-SubCell"/>
</dbReference>
<evidence type="ECO:0000256" key="2">
    <source>
        <dbReference type="ARBA" id="ARBA00022574"/>
    </source>
</evidence>
<dbReference type="PROSITE" id="PS50294">
    <property type="entry name" value="WD_REPEATS_REGION"/>
    <property type="match status" value="3"/>
</dbReference>
<dbReference type="InterPro" id="IPR015943">
    <property type="entry name" value="WD40/YVTN_repeat-like_dom_sf"/>
</dbReference>
<dbReference type="PROSITE" id="PS00678">
    <property type="entry name" value="WD_REPEATS_1"/>
    <property type="match status" value="1"/>
</dbReference>
<dbReference type="InterPro" id="IPR001680">
    <property type="entry name" value="WD40_rpt"/>
</dbReference>
<dbReference type="AlphaFoldDB" id="A0ABD2Z8N5"/>
<evidence type="ECO:0000313" key="7">
    <source>
        <dbReference type="Proteomes" id="UP001630127"/>
    </source>
</evidence>
<dbReference type="PROSITE" id="PS50082">
    <property type="entry name" value="WD_REPEATS_2"/>
    <property type="match status" value="3"/>
</dbReference>
<evidence type="ECO:0000256" key="5">
    <source>
        <dbReference type="PROSITE-ProRule" id="PRU00221"/>
    </source>
</evidence>
<keyword evidence="7" id="KW-1185">Reference proteome</keyword>
<feature type="repeat" description="WD" evidence="5">
    <location>
        <begin position="152"/>
        <end position="186"/>
    </location>
</feature>
<evidence type="ECO:0000256" key="3">
    <source>
        <dbReference type="ARBA" id="ARBA00022737"/>
    </source>
</evidence>